<dbReference type="AlphaFoldDB" id="A0A448XPP1"/>
<comment type="caution">
    <text evidence="1">The sequence shown here is derived from an EMBL/GenBank/DDBJ whole genome shotgun (WGS) entry which is preliminary data.</text>
</comment>
<sequence>MSGQAIWPSQTVGQTRWSQVGLERSVKWHDWPMRLTIIGWPRILSPVRHRHVFSPPPDQLGVELSVHLLVVCV</sequence>
<reference evidence="1" key="1">
    <citation type="submission" date="2018-11" db="EMBL/GenBank/DDBJ databases">
        <authorList>
            <consortium name="Pathogen Informatics"/>
        </authorList>
    </citation>
    <scope>NUCLEOTIDE SEQUENCE</scope>
</reference>
<keyword evidence="2" id="KW-1185">Reference proteome</keyword>
<organism evidence="1 2">
    <name type="scientific">Protopolystoma xenopodis</name>
    <dbReference type="NCBI Taxonomy" id="117903"/>
    <lineage>
        <taxon>Eukaryota</taxon>
        <taxon>Metazoa</taxon>
        <taxon>Spiralia</taxon>
        <taxon>Lophotrochozoa</taxon>
        <taxon>Platyhelminthes</taxon>
        <taxon>Monogenea</taxon>
        <taxon>Polyopisthocotylea</taxon>
        <taxon>Polystomatidea</taxon>
        <taxon>Polystomatidae</taxon>
        <taxon>Protopolystoma</taxon>
    </lineage>
</organism>
<protein>
    <submittedName>
        <fullName evidence="1">Uncharacterized protein</fullName>
    </submittedName>
</protein>
<evidence type="ECO:0000313" key="1">
    <source>
        <dbReference type="EMBL" id="VEL41773.1"/>
    </source>
</evidence>
<name>A0A448XPP1_9PLAT</name>
<evidence type="ECO:0000313" key="2">
    <source>
        <dbReference type="Proteomes" id="UP000784294"/>
    </source>
</evidence>
<dbReference type="Proteomes" id="UP000784294">
    <property type="component" value="Unassembled WGS sequence"/>
</dbReference>
<gene>
    <name evidence="1" type="ORF">PXEA_LOCUS35213</name>
</gene>
<dbReference type="EMBL" id="CAAALY010270933">
    <property type="protein sequence ID" value="VEL41773.1"/>
    <property type="molecule type" value="Genomic_DNA"/>
</dbReference>
<accession>A0A448XPP1</accession>
<proteinExistence type="predicted"/>